<evidence type="ECO:0000259" key="3">
    <source>
        <dbReference type="PROSITE" id="PS50304"/>
    </source>
</evidence>
<feature type="region of interest" description="Disordered" evidence="2">
    <location>
        <begin position="212"/>
        <end position="234"/>
    </location>
</feature>
<dbReference type="EMBL" id="JAPWDV010000001">
    <property type="protein sequence ID" value="KAJ6221581.1"/>
    <property type="molecule type" value="Genomic_DNA"/>
</dbReference>
<feature type="compositionally biased region" description="Polar residues" evidence="2">
    <location>
        <begin position="223"/>
        <end position="234"/>
    </location>
</feature>
<protein>
    <recommendedName>
        <fullName evidence="3">Tudor domain-containing protein</fullName>
    </recommendedName>
</protein>
<evidence type="ECO:0000313" key="4">
    <source>
        <dbReference type="EMBL" id="KAJ6221581.1"/>
    </source>
</evidence>
<feature type="coiled-coil region" evidence="1">
    <location>
        <begin position="47"/>
        <end position="95"/>
    </location>
</feature>
<dbReference type="GO" id="GO:0005737">
    <property type="term" value="C:cytoplasm"/>
    <property type="evidence" value="ECO:0007669"/>
    <property type="project" value="UniProtKB-ARBA"/>
</dbReference>
<gene>
    <name evidence="4" type="ORF">RDWZM_000126</name>
</gene>
<dbReference type="Proteomes" id="UP001142055">
    <property type="component" value="Chromosome 1"/>
</dbReference>
<feature type="compositionally biased region" description="Low complexity" evidence="2">
    <location>
        <begin position="212"/>
        <end position="222"/>
    </location>
</feature>
<dbReference type="InterPro" id="IPR050621">
    <property type="entry name" value="Tudor_domain_containing"/>
</dbReference>
<feature type="domain" description="Tudor" evidence="3">
    <location>
        <begin position="562"/>
        <end position="627"/>
    </location>
</feature>
<evidence type="ECO:0000256" key="2">
    <source>
        <dbReference type="SAM" id="MobiDB-lite"/>
    </source>
</evidence>
<dbReference type="Pfam" id="PF00567">
    <property type="entry name" value="TUDOR"/>
    <property type="match status" value="1"/>
</dbReference>
<dbReference type="InterPro" id="IPR002999">
    <property type="entry name" value="Tudor"/>
</dbReference>
<dbReference type="Gene3D" id="2.30.30.140">
    <property type="match status" value="1"/>
</dbReference>
<dbReference type="InterPro" id="IPR035437">
    <property type="entry name" value="SNase_OB-fold_sf"/>
</dbReference>
<accession>A0A9Q0M907</accession>
<dbReference type="OMA" id="ACYIDDE"/>
<evidence type="ECO:0000313" key="5">
    <source>
        <dbReference type="Proteomes" id="UP001142055"/>
    </source>
</evidence>
<name>A0A9Q0M907_BLOTA</name>
<sequence length="1264" mass="142304">MDKDEQLQLCIQRFVSDAQSMMNQFTEMFVGEVRRFADVCMEFSLAYRSAQEDRDFLAIENRSLKDELEARTGQLEIVNKELRETRDENEELVRRLECFGIGLPDGGGVYGSSSGGSPIMAGNSVRLMDPVAMSRHYAVVNSMPAFPRRYSVATSVASYDDDAITTASSSLLHPNRDQPLLTCSSASPTVPSNSNTLLLITPPPPPEIALNYSSNSSSLMSNDDTTPKSSSSLDQLPITIGVTSRTNRSSIVKNQIDGLSPAVSSSTGTFYDAVSSCGTGSLDDKSSALTDEISRMCALMVAQSDEFQADLGEDLPLEMIIPNNAQTSDESEEADINDNDNDDNVCYVNSTLDSTNVSFISKTPSPSMNYNQHYQTYLSKCHDNEQNVRNQDDNNLSNCQIDSELQEQVDNFVPLSRHNSRKKKGTVNVTSAAEMLQQSKWYNGIGSADFLLDSCWTQARTYPESVILIPVPTLEMTRYLLVEVSHFVSPSHFYLIINDEKCGSNVFEDFLESFQNFYQSLGYLLEEEQTHQSNGFIEDDEETEFVNSEWKMYFTSPPPIEQIVVGSYWAAYIDDDYDWRRIQVLQVDDRSSDTKELEVLVRDVDSGFSASVSISNIRPLSEELGTIPAFAIRSSLAYLYPQMTKSASSASLPDESGSEWPIECCRLFQQLTYDQILTASIIEIQRDDLTDTEIVQVLLWCSPTTPSESSNDVDEIFINRKLIELNYAANVADNDRWLQRSNETINSTKTSQIIPISQQPVEPTIPEQKEDDKDIAQQDEGLTTLSEISSIKKKKLKTSSTKSKTLSKKKKEKEKEETNGEMGEPNQLIIETPFLTMNNGTSSTLANSSKCCIKQKMNQRSSTAIEICPSFYLSTSSLLHLNRLDLPSIKTDENVDGNCKFPMESCSKLHHDPRLSNWIVQKHSRHVKLKKSSHMSMSMNSPTYTYPTMSYLFRVTNVFDENKIIGILPFGERKQEIDFIQRYIEQLNPNNVQSTNVVTKIESPFRQFVLEMTENYTKFSKDYCLMYSNANHSDYIENYLHTQQNQSIAFYDMGTGLYLRGFMVGKDPDAPTRANHCGSSNDLVISSDNQMTNDMKDKPNENVKRKTLSLKRPKVKFQEPNGFVITPEGTIENLCTKWIIYGIDTGRYYLIQSNHIYRLVEKFSSQKPFAVVCKLQQSSTLTKTIAEGGGGGGSNRNVFNANQSKLQELIQDRFVCLQFHDIDFTTERNLVSLYRLDLPDYSAPSTSTDSTKTVTSPINIIHLL</sequence>
<feature type="region of interest" description="Disordered" evidence="2">
    <location>
        <begin position="799"/>
        <end position="824"/>
    </location>
</feature>
<dbReference type="Gene3D" id="2.40.50.90">
    <property type="match status" value="1"/>
</dbReference>
<dbReference type="SUPFAM" id="SSF63748">
    <property type="entry name" value="Tudor/PWWP/MBT"/>
    <property type="match status" value="1"/>
</dbReference>
<dbReference type="PANTHER" id="PTHR22948">
    <property type="entry name" value="TUDOR DOMAIN CONTAINING PROTEIN"/>
    <property type="match status" value="1"/>
</dbReference>
<dbReference type="PANTHER" id="PTHR22948:SF29">
    <property type="entry name" value="FI02030P-RELATED"/>
    <property type="match status" value="1"/>
</dbReference>
<comment type="caution">
    <text evidence="4">The sequence shown here is derived from an EMBL/GenBank/DDBJ whole genome shotgun (WGS) entry which is preliminary data.</text>
</comment>
<keyword evidence="5" id="KW-1185">Reference proteome</keyword>
<keyword evidence="1" id="KW-0175">Coiled coil</keyword>
<dbReference type="AlphaFoldDB" id="A0A9Q0M907"/>
<feature type="compositionally biased region" description="Polar residues" evidence="2">
    <location>
        <begin position="749"/>
        <end position="761"/>
    </location>
</feature>
<dbReference type="PROSITE" id="PS50304">
    <property type="entry name" value="TUDOR"/>
    <property type="match status" value="1"/>
</dbReference>
<feature type="region of interest" description="Disordered" evidence="2">
    <location>
        <begin position="749"/>
        <end position="773"/>
    </location>
</feature>
<proteinExistence type="predicted"/>
<evidence type="ECO:0000256" key="1">
    <source>
        <dbReference type="SAM" id="Coils"/>
    </source>
</evidence>
<reference evidence="4" key="1">
    <citation type="submission" date="2022-12" db="EMBL/GenBank/DDBJ databases">
        <title>Genome assemblies of Blomia tropicalis.</title>
        <authorList>
            <person name="Cui Y."/>
        </authorList>
    </citation>
    <scope>NUCLEOTIDE SEQUENCE</scope>
    <source>
        <tissue evidence="4">Adult mites</tissue>
    </source>
</reference>
<organism evidence="4 5">
    <name type="scientific">Blomia tropicalis</name>
    <name type="common">Mite</name>
    <dbReference type="NCBI Taxonomy" id="40697"/>
    <lineage>
        <taxon>Eukaryota</taxon>
        <taxon>Metazoa</taxon>
        <taxon>Ecdysozoa</taxon>
        <taxon>Arthropoda</taxon>
        <taxon>Chelicerata</taxon>
        <taxon>Arachnida</taxon>
        <taxon>Acari</taxon>
        <taxon>Acariformes</taxon>
        <taxon>Sarcoptiformes</taxon>
        <taxon>Astigmata</taxon>
        <taxon>Glycyphagoidea</taxon>
        <taxon>Echimyopodidae</taxon>
        <taxon>Blomia</taxon>
    </lineage>
</organism>